<dbReference type="InterPro" id="IPR049160">
    <property type="entry name" value="PI4KB-PIK1_PIK"/>
</dbReference>
<dbReference type="GO" id="GO:0046854">
    <property type="term" value="P:phosphatidylinositol phosphate biosynthetic process"/>
    <property type="evidence" value="ECO:0007669"/>
    <property type="project" value="InterPro"/>
</dbReference>
<proteinExistence type="predicted"/>
<dbReference type="Gene3D" id="3.30.1010.10">
    <property type="entry name" value="Phosphatidylinositol 3-kinase Catalytic Subunit, Chain A, domain 4"/>
    <property type="match status" value="1"/>
</dbReference>
<dbReference type="SUPFAM" id="SSF56112">
    <property type="entry name" value="Protein kinase-like (PK-like)"/>
    <property type="match status" value="1"/>
</dbReference>
<evidence type="ECO:0000259" key="6">
    <source>
        <dbReference type="PROSITE" id="PS50290"/>
    </source>
</evidence>
<evidence type="ECO:0000313" key="8">
    <source>
        <dbReference type="WBParaSite" id="ACAC_0001160401-mRNA-1"/>
    </source>
</evidence>
<protein>
    <recommendedName>
        <fullName evidence="4">Phosphatidylinositol 4-kinase beta</fullName>
    </recommendedName>
</protein>
<keyword evidence="7" id="KW-1185">Reference proteome</keyword>
<reference evidence="8" key="2">
    <citation type="submission" date="2016-04" db="UniProtKB">
        <authorList>
            <consortium name="WormBaseParasite"/>
        </authorList>
    </citation>
    <scope>IDENTIFICATION</scope>
</reference>
<feature type="region of interest" description="Disordered" evidence="5">
    <location>
        <begin position="517"/>
        <end position="539"/>
    </location>
</feature>
<dbReference type="Proteomes" id="UP000035642">
    <property type="component" value="Unassembled WGS sequence"/>
</dbReference>
<evidence type="ECO:0000256" key="5">
    <source>
        <dbReference type="SAM" id="MobiDB-lite"/>
    </source>
</evidence>
<comment type="subcellular location">
    <subcellularLocation>
        <location evidence="1">Mitochondrion outer membrane</location>
        <topology evidence="1">Peripheral membrane protein</topology>
    </subcellularLocation>
    <subcellularLocation>
        <location evidence="3">Rough endoplasmic reticulum membrane</location>
        <topology evidence="3">Peripheral membrane protein</topology>
    </subcellularLocation>
</comment>
<sequence>MKAESSKVTKRNLSPETLELIHQRGIARAAGNRDLTSELAKQCRQVIKEDLKERTAAGMDEAAEAGKSIRKARRSLANYKTKMIALRRPDGIVTASRKARQKIAYEFYSDLFDSRADEYIVPPRPLTEPPSLLMRLFESCHFSPAIAVKYLFSSSERGVKQYLGKKLFSFSPSDIDFFVPQLICMYINDKDVANAIHQYIEARCRESYHFALICVWLLESLGVDRLRNKDRVLEHGEILRRMILNEFKPPISVNSMKPSIRMSEKPERPLNASLLNPENLNSGLHLTRSESAATALRFLSPAALGGQVGECVVPNFLLYMSIYRFQAHHLEAQKNFVSWLTRIGDNLREEATKEEKTRRLVSELLVLNMHLPARVWIPLSENHIVLNIPPTNGCVLNSKDKAPYCIFVEVLHSVDARKIPLPKRPTFGEENLHMRLRSSSFASVESSFTNPDMTDVKTSSFGVSTMDLAAQTSVDMPVDNTKFLWDTKSLDSCVSCRGTSGISHRFKKWLKRPARKRQMLHHPDDPSASTMSEPWDEKKERIRQASPYGGLSGWDLFPVIVKSGDDLLQELLAYQLLEIWEEEEVPLFLRPYKIVVTSPNSGMIEPIVDACSLHQGAFELIQGRSLLFVKVRTRRLILFNLRYPKRSLPNQLDAISICCDV</sequence>
<dbReference type="WBParaSite" id="ACAC_0001160401-mRNA-1">
    <property type="protein sequence ID" value="ACAC_0001160401-mRNA-1"/>
    <property type="gene ID" value="ACAC_0001160401"/>
</dbReference>
<reference evidence="7" key="1">
    <citation type="submission" date="2012-09" db="EMBL/GenBank/DDBJ databases">
        <authorList>
            <person name="Martin A.A."/>
        </authorList>
    </citation>
    <scope>NUCLEOTIDE SEQUENCE</scope>
</reference>
<dbReference type="STRING" id="6313.A0A158PBX5"/>
<comment type="catalytic activity">
    <reaction evidence="2">
        <text>a 1,2-diacyl-sn-glycero-3-phospho-(1D-myo-inositol) + ATP = a 1,2-diacyl-sn-glycero-3-phospho-(1D-myo-inositol 4-phosphate) + ADP + H(+)</text>
        <dbReference type="Rhea" id="RHEA:19877"/>
        <dbReference type="ChEBI" id="CHEBI:15378"/>
        <dbReference type="ChEBI" id="CHEBI:30616"/>
        <dbReference type="ChEBI" id="CHEBI:57880"/>
        <dbReference type="ChEBI" id="CHEBI:58178"/>
        <dbReference type="ChEBI" id="CHEBI:456216"/>
        <dbReference type="EC" id="2.7.1.67"/>
    </reaction>
    <physiologicalReaction direction="left-to-right" evidence="2">
        <dbReference type="Rhea" id="RHEA:19878"/>
    </physiologicalReaction>
</comment>
<dbReference type="GO" id="GO:0048015">
    <property type="term" value="P:phosphatidylinositol-mediated signaling"/>
    <property type="evidence" value="ECO:0007669"/>
    <property type="project" value="TreeGrafter"/>
</dbReference>
<feature type="domain" description="PI3K/PI4K catalytic" evidence="6">
    <location>
        <begin position="533"/>
        <end position="661"/>
    </location>
</feature>
<dbReference type="GO" id="GO:0030867">
    <property type="term" value="C:rough endoplasmic reticulum membrane"/>
    <property type="evidence" value="ECO:0007669"/>
    <property type="project" value="UniProtKB-SubCell"/>
</dbReference>
<dbReference type="InterPro" id="IPR000403">
    <property type="entry name" value="PI3/4_kinase_cat_dom"/>
</dbReference>
<evidence type="ECO:0000256" key="2">
    <source>
        <dbReference type="ARBA" id="ARBA00036767"/>
    </source>
</evidence>
<organism evidence="7 8">
    <name type="scientific">Angiostrongylus cantonensis</name>
    <name type="common">Rat lungworm</name>
    <dbReference type="NCBI Taxonomy" id="6313"/>
    <lineage>
        <taxon>Eukaryota</taxon>
        <taxon>Metazoa</taxon>
        <taxon>Ecdysozoa</taxon>
        <taxon>Nematoda</taxon>
        <taxon>Chromadorea</taxon>
        <taxon>Rhabditida</taxon>
        <taxon>Rhabditina</taxon>
        <taxon>Rhabditomorpha</taxon>
        <taxon>Strongyloidea</taxon>
        <taxon>Metastrongylidae</taxon>
        <taxon>Angiostrongylus</taxon>
    </lineage>
</organism>
<dbReference type="PANTHER" id="PTHR10048">
    <property type="entry name" value="PHOSPHATIDYLINOSITOL KINASE"/>
    <property type="match status" value="1"/>
</dbReference>
<dbReference type="AlphaFoldDB" id="A0A158PBX5"/>
<dbReference type="GO" id="GO:0004430">
    <property type="term" value="F:1-phosphatidylinositol 4-kinase activity"/>
    <property type="evidence" value="ECO:0007669"/>
    <property type="project" value="UniProtKB-EC"/>
</dbReference>
<dbReference type="PANTHER" id="PTHR10048:SF22">
    <property type="entry name" value="PHOSPHATIDYLINOSITOL 4-KINASE BETA"/>
    <property type="match status" value="1"/>
</dbReference>
<evidence type="ECO:0000313" key="7">
    <source>
        <dbReference type="Proteomes" id="UP000035642"/>
    </source>
</evidence>
<evidence type="ECO:0000256" key="4">
    <source>
        <dbReference type="ARBA" id="ARBA00039877"/>
    </source>
</evidence>
<name>A0A158PBX5_ANGCA</name>
<dbReference type="GO" id="GO:0005741">
    <property type="term" value="C:mitochondrial outer membrane"/>
    <property type="evidence" value="ECO:0007669"/>
    <property type="project" value="UniProtKB-SubCell"/>
</dbReference>
<dbReference type="InterPro" id="IPR015433">
    <property type="entry name" value="PI3/4_kinase"/>
</dbReference>
<accession>A0A158PBX5</accession>
<dbReference type="Pfam" id="PF21245">
    <property type="entry name" value="PI4KB-PIK1_PIK"/>
    <property type="match status" value="1"/>
</dbReference>
<dbReference type="InterPro" id="IPR011009">
    <property type="entry name" value="Kinase-like_dom_sf"/>
</dbReference>
<evidence type="ECO:0000256" key="1">
    <source>
        <dbReference type="ARBA" id="ARBA00004450"/>
    </source>
</evidence>
<dbReference type="PROSITE" id="PS50290">
    <property type="entry name" value="PI3_4_KINASE_3"/>
    <property type="match status" value="1"/>
</dbReference>
<evidence type="ECO:0000256" key="3">
    <source>
        <dbReference type="ARBA" id="ARBA00037860"/>
    </source>
</evidence>